<dbReference type="InterPro" id="IPR001279">
    <property type="entry name" value="Metallo-B-lactamas"/>
</dbReference>
<keyword evidence="3" id="KW-1185">Reference proteome</keyword>
<dbReference type="OrthoDB" id="3341310at2759"/>
<evidence type="ECO:0000313" key="3">
    <source>
        <dbReference type="Proteomes" id="UP000724874"/>
    </source>
</evidence>
<evidence type="ECO:0000259" key="1">
    <source>
        <dbReference type="SMART" id="SM00849"/>
    </source>
</evidence>
<evidence type="ECO:0000313" key="2">
    <source>
        <dbReference type="EMBL" id="KAF8899942.1"/>
    </source>
</evidence>
<dbReference type="InterPro" id="IPR036866">
    <property type="entry name" value="RibonucZ/Hydroxyglut_hydro"/>
</dbReference>
<reference evidence="2" key="1">
    <citation type="submission" date="2020-11" db="EMBL/GenBank/DDBJ databases">
        <authorList>
            <consortium name="DOE Joint Genome Institute"/>
            <person name="Ahrendt S."/>
            <person name="Riley R."/>
            <person name="Andreopoulos W."/>
            <person name="LaButti K."/>
            <person name="Pangilinan J."/>
            <person name="Ruiz-duenas F.J."/>
            <person name="Barrasa J.M."/>
            <person name="Sanchez-Garcia M."/>
            <person name="Camarero S."/>
            <person name="Miyauchi S."/>
            <person name="Serrano A."/>
            <person name="Linde D."/>
            <person name="Babiker R."/>
            <person name="Drula E."/>
            <person name="Ayuso-Fernandez I."/>
            <person name="Pacheco R."/>
            <person name="Padilla G."/>
            <person name="Ferreira P."/>
            <person name="Barriuso J."/>
            <person name="Kellner H."/>
            <person name="Castanera R."/>
            <person name="Alfaro M."/>
            <person name="Ramirez L."/>
            <person name="Pisabarro A.G."/>
            <person name="Kuo A."/>
            <person name="Tritt A."/>
            <person name="Lipzen A."/>
            <person name="He G."/>
            <person name="Yan M."/>
            <person name="Ng V."/>
            <person name="Cullen D."/>
            <person name="Martin F."/>
            <person name="Rosso M.-N."/>
            <person name="Henrissat B."/>
            <person name="Hibbett D."/>
            <person name="Martinez A.T."/>
            <person name="Grigoriev I.V."/>
        </authorList>
    </citation>
    <scope>NUCLEOTIDE SEQUENCE</scope>
    <source>
        <strain evidence="2">AH 44721</strain>
    </source>
</reference>
<organism evidence="2 3">
    <name type="scientific">Gymnopilus junonius</name>
    <name type="common">Spectacular rustgill mushroom</name>
    <name type="synonym">Gymnopilus spectabilis subsp. junonius</name>
    <dbReference type="NCBI Taxonomy" id="109634"/>
    <lineage>
        <taxon>Eukaryota</taxon>
        <taxon>Fungi</taxon>
        <taxon>Dikarya</taxon>
        <taxon>Basidiomycota</taxon>
        <taxon>Agaricomycotina</taxon>
        <taxon>Agaricomycetes</taxon>
        <taxon>Agaricomycetidae</taxon>
        <taxon>Agaricales</taxon>
        <taxon>Agaricineae</taxon>
        <taxon>Hymenogastraceae</taxon>
        <taxon>Gymnopilus</taxon>
    </lineage>
</organism>
<dbReference type="PANTHER" id="PTHR42951:SF4">
    <property type="entry name" value="ACYL-COENZYME A THIOESTERASE MBLAC2"/>
    <property type="match status" value="1"/>
</dbReference>
<dbReference type="Pfam" id="PF00753">
    <property type="entry name" value="Lactamase_B"/>
    <property type="match status" value="1"/>
</dbReference>
<dbReference type="PANTHER" id="PTHR42951">
    <property type="entry name" value="METALLO-BETA-LACTAMASE DOMAIN-CONTAINING"/>
    <property type="match status" value="1"/>
</dbReference>
<dbReference type="SMART" id="SM00849">
    <property type="entry name" value="Lactamase_B"/>
    <property type="match status" value="1"/>
</dbReference>
<dbReference type="InterPro" id="IPR050855">
    <property type="entry name" value="NDM-1-like"/>
</dbReference>
<sequence length="386" mass="44581">MSYLLYSDPQITFPYTNEKLSKSAFQASRLTATTFLIKEHDDIYSEHPHIYAKVVPSSNTILVIDTGCGGASNDTQFEIKSLRDFIETVNVDDNDGLPLNRDGKMGYVVALTHCHYDHIRALMTFIHFDYLHSKDSLILASAHSPSFLDEDAMPEHSLCNALNIKTPQYTPTLVPHMHEIIATDFRKTQLDVKILHTPGHTPDEIALYDEAEKMLYVGDSLYEWEPIIFPKEGSIVTWFSSMDYLIEFVKQKNLLLQSSDERNGEPFGVLINAGHCTALQPALDVLLSAKAYMRNVVEGKEEVAERRESRGEETVTYGKTGDRFSLRCPERLVEEVRRHGEQDWNNEYRDRRERLYRLRYYEHRSYFFILIQGILLLIELEKSLHH</sequence>
<gene>
    <name evidence="2" type="ORF">CPB84DRAFT_1680901</name>
</gene>
<accession>A0A9P5NK89</accession>
<protein>
    <recommendedName>
        <fullName evidence="1">Metallo-beta-lactamase domain-containing protein</fullName>
    </recommendedName>
</protein>
<comment type="caution">
    <text evidence="2">The sequence shown here is derived from an EMBL/GenBank/DDBJ whole genome shotgun (WGS) entry which is preliminary data.</text>
</comment>
<name>A0A9P5NK89_GYMJU</name>
<dbReference type="EMBL" id="JADNYJ010000050">
    <property type="protein sequence ID" value="KAF8899942.1"/>
    <property type="molecule type" value="Genomic_DNA"/>
</dbReference>
<dbReference type="Gene3D" id="3.60.15.10">
    <property type="entry name" value="Ribonuclease Z/Hydroxyacylglutathione hydrolase-like"/>
    <property type="match status" value="1"/>
</dbReference>
<dbReference type="Proteomes" id="UP000724874">
    <property type="component" value="Unassembled WGS sequence"/>
</dbReference>
<feature type="domain" description="Metallo-beta-lactamase" evidence="1">
    <location>
        <begin position="49"/>
        <end position="259"/>
    </location>
</feature>
<dbReference type="AlphaFoldDB" id="A0A9P5NK89"/>
<dbReference type="SUPFAM" id="SSF56281">
    <property type="entry name" value="Metallo-hydrolase/oxidoreductase"/>
    <property type="match status" value="1"/>
</dbReference>
<proteinExistence type="predicted"/>